<protein>
    <submittedName>
        <fullName evidence="1">Uncharacterized protein</fullName>
    </submittedName>
</protein>
<accession>A0A0F8YLX3</accession>
<dbReference type="EMBL" id="LAZR01065614">
    <property type="protein sequence ID" value="KKK55194.1"/>
    <property type="molecule type" value="Genomic_DNA"/>
</dbReference>
<comment type="caution">
    <text evidence="1">The sequence shown here is derived from an EMBL/GenBank/DDBJ whole genome shotgun (WGS) entry which is preliminary data.</text>
</comment>
<gene>
    <name evidence="1" type="ORF">LCGC14_3077040</name>
</gene>
<reference evidence="1" key="1">
    <citation type="journal article" date="2015" name="Nature">
        <title>Complex archaea that bridge the gap between prokaryotes and eukaryotes.</title>
        <authorList>
            <person name="Spang A."/>
            <person name="Saw J.H."/>
            <person name="Jorgensen S.L."/>
            <person name="Zaremba-Niedzwiedzka K."/>
            <person name="Martijn J."/>
            <person name="Lind A.E."/>
            <person name="van Eijk R."/>
            <person name="Schleper C."/>
            <person name="Guy L."/>
            <person name="Ettema T.J."/>
        </authorList>
    </citation>
    <scope>NUCLEOTIDE SEQUENCE</scope>
</reference>
<evidence type="ECO:0000313" key="1">
    <source>
        <dbReference type="EMBL" id="KKK55194.1"/>
    </source>
</evidence>
<name>A0A0F8YLX3_9ZZZZ</name>
<proteinExistence type="predicted"/>
<organism evidence="1">
    <name type="scientific">marine sediment metagenome</name>
    <dbReference type="NCBI Taxonomy" id="412755"/>
    <lineage>
        <taxon>unclassified sequences</taxon>
        <taxon>metagenomes</taxon>
        <taxon>ecological metagenomes</taxon>
    </lineage>
</organism>
<sequence>MMGLQALARRSTAMQKRQLALETVALQDLLPELQPVHTVFTGAWPIASGYDLCLNDLPPLLGSAASLLCR</sequence>
<dbReference type="AlphaFoldDB" id="A0A0F8YLX3"/>